<evidence type="ECO:0000256" key="11">
    <source>
        <dbReference type="ARBA" id="ARBA00067136"/>
    </source>
</evidence>
<dbReference type="GO" id="GO:0009636">
    <property type="term" value="P:response to toxic substance"/>
    <property type="evidence" value="ECO:0007669"/>
    <property type="project" value="UniProtKB-KW"/>
</dbReference>
<evidence type="ECO:0000256" key="8">
    <source>
        <dbReference type="ARBA" id="ARBA00023033"/>
    </source>
</evidence>
<evidence type="ECO:0000256" key="2">
    <source>
        <dbReference type="ARBA" id="ARBA00009881"/>
    </source>
</evidence>
<dbReference type="AlphaFoldDB" id="A0A7W9WZF1"/>
<proteinExistence type="inferred from homology"/>
<keyword evidence="6" id="KW-0547">Nucleotide-binding</keyword>
<accession>A0A7W9WZF1</accession>
<dbReference type="RefSeq" id="WP_183553233.1">
    <property type="nucleotide sequence ID" value="NZ_JACHBX010000001.1"/>
</dbReference>
<evidence type="ECO:0000256" key="7">
    <source>
        <dbReference type="ARBA" id="ARBA00023002"/>
    </source>
</evidence>
<dbReference type="CDD" id="cd04730">
    <property type="entry name" value="NPD_like"/>
    <property type="match status" value="1"/>
</dbReference>
<sequence>MNTLTTLLGIRHPIIQAPMAVFGTPQLAAAVTDAGGLGSLALGHVTPAQAESAITALQGLTGGPFNVNFFTHTPARPDAAREARWLEHLAPHFARTGQAPPTALREIYRSFLADPDMLEVLVRTRPAVVSFHFGLPTAQQIDTLHGAGCVLMATATNPFEARAIEAAGIDIVVAQGYEAGGHRGIFDPSVADPALGTFALVRLLAKAVRIPVVAAGGIMDGQGIAASLRLGASGVQMGTAFLACPEAQTSTHYRALLTQPELGTAVTATISGRPARGIINHFVNEIDRPGHPPVPDYPIAYDAAKALHAAASSKGLDDYSVNWAGQAYALARPMPAAQLVALLAEEMRMIPEA</sequence>
<evidence type="ECO:0000256" key="4">
    <source>
        <dbReference type="ARBA" id="ARBA00022630"/>
    </source>
</evidence>
<keyword evidence="5" id="KW-0288">FMN</keyword>
<dbReference type="Pfam" id="PF03060">
    <property type="entry name" value="NMO"/>
    <property type="match status" value="1"/>
</dbReference>
<comment type="caution">
    <text evidence="12">The sequence shown here is derived from an EMBL/GenBank/DDBJ whole genome shotgun (WGS) entry which is preliminary data.</text>
</comment>
<organism evidence="12 13">
    <name type="scientific">Massilia aurea</name>
    <dbReference type="NCBI Taxonomy" id="373040"/>
    <lineage>
        <taxon>Bacteria</taxon>
        <taxon>Pseudomonadati</taxon>
        <taxon>Pseudomonadota</taxon>
        <taxon>Betaproteobacteria</taxon>
        <taxon>Burkholderiales</taxon>
        <taxon>Oxalobacteraceae</taxon>
        <taxon>Telluria group</taxon>
        <taxon>Massilia</taxon>
    </lineage>
</organism>
<reference evidence="12 13" key="1">
    <citation type="submission" date="2020-08" db="EMBL/GenBank/DDBJ databases">
        <title>The Agave Microbiome: Exploring the role of microbial communities in plant adaptations to desert environments.</title>
        <authorList>
            <person name="Partida-Martinez L.P."/>
        </authorList>
    </citation>
    <scope>NUCLEOTIDE SEQUENCE [LARGE SCALE GENOMIC DNA]</scope>
    <source>
        <strain evidence="12 13">AT3.2</strain>
    </source>
</reference>
<dbReference type="EMBL" id="JACHBX010000001">
    <property type="protein sequence ID" value="MBB6133659.1"/>
    <property type="molecule type" value="Genomic_DNA"/>
</dbReference>
<keyword evidence="3" id="KW-0216">Detoxification</keyword>
<keyword evidence="13" id="KW-1185">Reference proteome</keyword>
<comment type="cofactor">
    <cofactor evidence="1">
        <name>FMN</name>
        <dbReference type="ChEBI" id="CHEBI:58210"/>
    </cofactor>
</comment>
<dbReference type="PANTHER" id="PTHR42747:SF3">
    <property type="entry name" value="NITRONATE MONOOXYGENASE-RELATED"/>
    <property type="match status" value="1"/>
</dbReference>
<keyword evidence="7 12" id="KW-0560">Oxidoreductase</keyword>
<dbReference type="Proteomes" id="UP000540787">
    <property type="component" value="Unassembled WGS sequence"/>
</dbReference>
<evidence type="ECO:0000256" key="1">
    <source>
        <dbReference type="ARBA" id="ARBA00001917"/>
    </source>
</evidence>
<dbReference type="PANTHER" id="PTHR42747">
    <property type="entry name" value="NITRONATE MONOOXYGENASE-RELATED"/>
    <property type="match status" value="1"/>
</dbReference>
<dbReference type="GO" id="GO:0000166">
    <property type="term" value="F:nucleotide binding"/>
    <property type="evidence" value="ECO:0007669"/>
    <property type="project" value="UniProtKB-KW"/>
</dbReference>
<keyword evidence="4" id="KW-0285">Flavoprotein</keyword>
<dbReference type="FunFam" id="3.20.20.70:FF:000154">
    <property type="entry name" value="Probable nitronate monooxygenase"/>
    <property type="match status" value="1"/>
</dbReference>
<comment type="similarity">
    <text evidence="2">Belongs to the nitronate monooxygenase family. NMO class I subfamily.</text>
</comment>
<dbReference type="Gene3D" id="3.20.20.70">
    <property type="entry name" value="Aldolase class I"/>
    <property type="match status" value="1"/>
</dbReference>
<gene>
    <name evidence="12" type="ORF">HD842_001770</name>
</gene>
<evidence type="ECO:0000256" key="6">
    <source>
        <dbReference type="ARBA" id="ARBA00022741"/>
    </source>
</evidence>
<evidence type="ECO:0000313" key="12">
    <source>
        <dbReference type="EMBL" id="MBB6133659.1"/>
    </source>
</evidence>
<dbReference type="InterPro" id="IPR004136">
    <property type="entry name" value="NMO"/>
</dbReference>
<dbReference type="GO" id="GO:0018580">
    <property type="term" value="F:nitronate monooxygenase activity"/>
    <property type="evidence" value="ECO:0007669"/>
    <property type="project" value="InterPro"/>
</dbReference>
<protein>
    <recommendedName>
        <fullName evidence="11">Nitronate monooxygenase</fullName>
    </recommendedName>
    <alternativeName>
        <fullName evidence="9">Propionate 3-nitronate monooxygenase</fullName>
    </alternativeName>
</protein>
<evidence type="ECO:0000256" key="9">
    <source>
        <dbReference type="ARBA" id="ARBA00031155"/>
    </source>
</evidence>
<evidence type="ECO:0000256" key="5">
    <source>
        <dbReference type="ARBA" id="ARBA00022643"/>
    </source>
</evidence>
<dbReference type="InterPro" id="IPR013785">
    <property type="entry name" value="Aldolase_TIM"/>
</dbReference>
<evidence type="ECO:0000313" key="13">
    <source>
        <dbReference type="Proteomes" id="UP000540787"/>
    </source>
</evidence>
<name>A0A7W9WZF1_9BURK</name>
<keyword evidence="8 12" id="KW-0503">Monooxygenase</keyword>
<comment type="catalytic activity">
    <reaction evidence="10">
        <text>3 propionate 3-nitronate + 3 O2 + H2O = 3 3-oxopropanoate + 2 nitrate + nitrite + H2O2 + 3 H(+)</text>
        <dbReference type="Rhea" id="RHEA:57332"/>
        <dbReference type="ChEBI" id="CHEBI:15377"/>
        <dbReference type="ChEBI" id="CHEBI:15378"/>
        <dbReference type="ChEBI" id="CHEBI:15379"/>
        <dbReference type="ChEBI" id="CHEBI:16240"/>
        <dbReference type="ChEBI" id="CHEBI:16301"/>
        <dbReference type="ChEBI" id="CHEBI:17632"/>
        <dbReference type="ChEBI" id="CHEBI:33190"/>
        <dbReference type="ChEBI" id="CHEBI:136067"/>
    </reaction>
</comment>
<evidence type="ECO:0000256" key="3">
    <source>
        <dbReference type="ARBA" id="ARBA00022575"/>
    </source>
</evidence>
<dbReference type="SUPFAM" id="SSF51412">
    <property type="entry name" value="Inosine monophosphate dehydrogenase (IMPDH)"/>
    <property type="match status" value="1"/>
</dbReference>
<evidence type="ECO:0000256" key="10">
    <source>
        <dbReference type="ARBA" id="ARBA00049401"/>
    </source>
</evidence>